<protein>
    <submittedName>
        <fullName evidence="2">Uncharacterized protein</fullName>
    </submittedName>
</protein>
<organism evidence="2 3">
    <name type="scientific">Stenotrophomonas maltophilia</name>
    <name type="common">Pseudomonas maltophilia</name>
    <name type="synonym">Xanthomonas maltophilia</name>
    <dbReference type="NCBI Taxonomy" id="40324"/>
    <lineage>
        <taxon>Bacteria</taxon>
        <taxon>Pseudomonadati</taxon>
        <taxon>Pseudomonadota</taxon>
        <taxon>Gammaproteobacteria</taxon>
        <taxon>Lysobacterales</taxon>
        <taxon>Lysobacteraceae</taxon>
        <taxon>Stenotrophomonas</taxon>
        <taxon>Stenotrophomonas maltophilia group</taxon>
    </lineage>
</organism>
<reference evidence="2 3" key="1">
    <citation type="submission" date="2020-08" db="EMBL/GenBank/DDBJ databases">
        <title>Phenotypic and transcriptomic analysis of seven clinical Stenotrophomonas maltophilia isolates identify a small set of shared and commonly regulated genes involved in biofilm lifestyle.</title>
        <authorList>
            <person name="Alio I."/>
            <person name="Gudzuhn M."/>
            <person name="Streit W."/>
        </authorList>
    </citation>
    <scope>NUCLEOTIDE SEQUENCE [LARGE SCALE GENOMIC DNA]</scope>
    <source>
        <strain evidence="2 3">UHH_SKK55</strain>
    </source>
</reference>
<dbReference type="EMBL" id="CP060025">
    <property type="protein sequence ID" value="QNG76848.1"/>
    <property type="molecule type" value="Genomic_DNA"/>
</dbReference>
<evidence type="ECO:0000313" key="2">
    <source>
        <dbReference type="EMBL" id="QNG76848.1"/>
    </source>
</evidence>
<accession>A0AAX1I9Y9</accession>
<gene>
    <name evidence="2" type="ORF">GPNADHDJ_01030</name>
</gene>
<feature type="chain" id="PRO_5043824741" evidence="1">
    <location>
        <begin position="20"/>
        <end position="184"/>
    </location>
</feature>
<dbReference type="AlphaFoldDB" id="A0AAX1I9Y9"/>
<name>A0AAX1I9Y9_STEMA</name>
<feature type="signal peptide" evidence="1">
    <location>
        <begin position="1"/>
        <end position="19"/>
    </location>
</feature>
<evidence type="ECO:0000256" key="1">
    <source>
        <dbReference type="SAM" id="SignalP"/>
    </source>
</evidence>
<evidence type="ECO:0000313" key="3">
    <source>
        <dbReference type="Proteomes" id="UP000515598"/>
    </source>
</evidence>
<dbReference type="Proteomes" id="UP000515598">
    <property type="component" value="Chromosome"/>
</dbReference>
<sequence>MLARILVFFAFLFPLTSWAQESSLWSYSCDHFLYGACVRLPTDMSVTYEAPVDFGLHRIRRDGREVALIYEGDAPEKPVPGSTPDLRFTDGGYVVSGYARAEGPSTRYDVYVRPGSSGAGSLHIRGSAATADELASLAAVVGGFRICNFQQSKRSQTLICPRRAEWGQGLSEWVMRASTSGKSN</sequence>
<proteinExistence type="predicted"/>
<keyword evidence="1" id="KW-0732">Signal</keyword>